<proteinExistence type="predicted"/>
<dbReference type="InterPro" id="IPR018692">
    <property type="entry name" value="DUF2189"/>
</dbReference>
<feature type="transmembrane region" description="Helical" evidence="2">
    <location>
        <begin position="189"/>
        <end position="218"/>
    </location>
</feature>
<dbReference type="RefSeq" id="WP_246490915.1">
    <property type="nucleotide sequence ID" value="NZ_JACHHY010000009.1"/>
</dbReference>
<dbReference type="AlphaFoldDB" id="A0A840MMU7"/>
<dbReference type="EMBL" id="JACHHY010000009">
    <property type="protein sequence ID" value="MBB5018439.1"/>
    <property type="molecule type" value="Genomic_DNA"/>
</dbReference>
<dbReference type="Pfam" id="PF09955">
    <property type="entry name" value="DUF2189"/>
    <property type="match status" value="1"/>
</dbReference>
<keyword evidence="2" id="KW-1133">Transmembrane helix</keyword>
<sequence length="286" mass="32062">MFQPAVPAHQAADVKMENKNDSRGDDPMQDMLQQEQAVPSFPTIRNVPIQAAFRWLHLALRDIRRAPFPCLFYGVVFSLMGLLLHWMFVAAPHQTITLATGFMLVGPFLAMGLYETSRRLEAHEQVSLLTTLTAWRNNLSGIGLFAMILALMFAGWMRVSVVVFALFYTDQIPTLDSMLSTTFFTEDNLSFLLVYFSSGFIFALLVFAISVVSIPMLLDRDGDTLIAIFTSSLAMWRNPAAMTVWGLIVVSACLIGFLTYYIGLIITMPIIGLASWHAYRDLVDQL</sequence>
<evidence type="ECO:0000256" key="2">
    <source>
        <dbReference type="SAM" id="Phobius"/>
    </source>
</evidence>
<dbReference type="Proteomes" id="UP000575898">
    <property type="component" value="Unassembled WGS sequence"/>
</dbReference>
<evidence type="ECO:0000313" key="3">
    <source>
        <dbReference type="EMBL" id="MBB5018439.1"/>
    </source>
</evidence>
<feature type="region of interest" description="Disordered" evidence="1">
    <location>
        <begin position="1"/>
        <end position="28"/>
    </location>
</feature>
<evidence type="ECO:0000313" key="4">
    <source>
        <dbReference type="Proteomes" id="UP000575898"/>
    </source>
</evidence>
<comment type="caution">
    <text evidence="3">The sequence shown here is derived from an EMBL/GenBank/DDBJ whole genome shotgun (WGS) entry which is preliminary data.</text>
</comment>
<feature type="transmembrane region" description="Helical" evidence="2">
    <location>
        <begin position="70"/>
        <end position="89"/>
    </location>
</feature>
<organism evidence="3 4">
    <name type="scientific">Chitinivorax tropicus</name>
    <dbReference type="NCBI Taxonomy" id="714531"/>
    <lineage>
        <taxon>Bacteria</taxon>
        <taxon>Pseudomonadati</taxon>
        <taxon>Pseudomonadota</taxon>
        <taxon>Betaproteobacteria</taxon>
        <taxon>Chitinivorax</taxon>
    </lineage>
</organism>
<protein>
    <submittedName>
        <fullName evidence="3">Putative membrane protein</fullName>
    </submittedName>
</protein>
<keyword evidence="4" id="KW-1185">Reference proteome</keyword>
<reference evidence="3 4" key="1">
    <citation type="submission" date="2020-08" db="EMBL/GenBank/DDBJ databases">
        <title>Genomic Encyclopedia of Type Strains, Phase IV (KMG-IV): sequencing the most valuable type-strain genomes for metagenomic binning, comparative biology and taxonomic classification.</title>
        <authorList>
            <person name="Goeker M."/>
        </authorList>
    </citation>
    <scope>NUCLEOTIDE SEQUENCE [LARGE SCALE GENOMIC DNA]</scope>
    <source>
        <strain evidence="3 4">DSM 27165</strain>
    </source>
</reference>
<keyword evidence="2" id="KW-0812">Transmembrane</keyword>
<evidence type="ECO:0000256" key="1">
    <source>
        <dbReference type="SAM" id="MobiDB-lite"/>
    </source>
</evidence>
<gene>
    <name evidence="3" type="ORF">HNQ59_001728</name>
</gene>
<feature type="transmembrane region" description="Helical" evidence="2">
    <location>
        <begin position="239"/>
        <end position="272"/>
    </location>
</feature>
<feature type="compositionally biased region" description="Basic and acidic residues" evidence="1">
    <location>
        <begin position="12"/>
        <end position="26"/>
    </location>
</feature>
<keyword evidence="2" id="KW-0472">Membrane</keyword>
<name>A0A840MMU7_9PROT</name>
<accession>A0A840MMU7</accession>
<feature type="transmembrane region" description="Helical" evidence="2">
    <location>
        <begin position="95"/>
        <end position="114"/>
    </location>
</feature>
<feature type="transmembrane region" description="Helical" evidence="2">
    <location>
        <begin position="144"/>
        <end position="169"/>
    </location>
</feature>